<accession>A0A8S1Y686</accession>
<evidence type="ECO:0000313" key="2">
    <source>
        <dbReference type="EMBL" id="CAD8207432.1"/>
    </source>
</evidence>
<sequence length="332" mass="39731">MTYSLDCFLSHVFTFEIQYARMVWQIIMPFLYITFFLLCYLLAVKFKNITYNRSVKTTTLIYMYIYLQPSLIGGFVQLISYREISGYRWVQSNVSQRFDTPYHVRWMIEFCLPMLLVLAILIPIYFFQGLYNNSHQLDEKKVRLQWGYLYNEYTKTAYFWEVIKILQKELMIIFLTYYDDSVIIKATIISLIIGVYLELSLKYKPYNLNNLIQNCTRIQMEINIGVQETVEIPRVQSFIDKIFKQNSLMEQEINENKAIGIKIFEDITDMQSTKHKHLCEEIPQDESRDVKEILQIIGAVYLFGLFVFPNQPRALMPWLQKQIRSEYNQFLI</sequence>
<feature type="transmembrane region" description="Helical" evidence="1">
    <location>
        <begin position="104"/>
        <end position="127"/>
    </location>
</feature>
<feature type="transmembrane region" description="Helical" evidence="1">
    <location>
        <begin position="177"/>
        <end position="197"/>
    </location>
</feature>
<dbReference type="EMBL" id="CAJJDP010000142">
    <property type="protein sequence ID" value="CAD8207432.1"/>
    <property type="molecule type" value="Genomic_DNA"/>
</dbReference>
<keyword evidence="3" id="KW-1185">Reference proteome</keyword>
<feature type="transmembrane region" description="Helical" evidence="1">
    <location>
        <begin position="64"/>
        <end position="84"/>
    </location>
</feature>
<keyword evidence="1" id="KW-0472">Membrane</keyword>
<keyword evidence="1" id="KW-1133">Transmembrane helix</keyword>
<dbReference type="AlphaFoldDB" id="A0A8S1Y686"/>
<dbReference type="OrthoDB" id="77931at2759"/>
<organism evidence="2 3">
    <name type="scientific">Paramecium octaurelia</name>
    <dbReference type="NCBI Taxonomy" id="43137"/>
    <lineage>
        <taxon>Eukaryota</taxon>
        <taxon>Sar</taxon>
        <taxon>Alveolata</taxon>
        <taxon>Ciliophora</taxon>
        <taxon>Intramacronucleata</taxon>
        <taxon>Oligohymenophorea</taxon>
        <taxon>Peniculida</taxon>
        <taxon>Parameciidae</taxon>
        <taxon>Paramecium</taxon>
    </lineage>
</organism>
<comment type="caution">
    <text evidence="2">The sequence shown here is derived from an EMBL/GenBank/DDBJ whole genome shotgun (WGS) entry which is preliminary data.</text>
</comment>
<evidence type="ECO:0008006" key="4">
    <source>
        <dbReference type="Google" id="ProtNLM"/>
    </source>
</evidence>
<dbReference type="Proteomes" id="UP000683925">
    <property type="component" value="Unassembled WGS sequence"/>
</dbReference>
<feature type="transmembrane region" description="Helical" evidence="1">
    <location>
        <begin position="22"/>
        <end position="43"/>
    </location>
</feature>
<name>A0A8S1Y686_PAROT</name>
<evidence type="ECO:0000313" key="3">
    <source>
        <dbReference type="Proteomes" id="UP000683925"/>
    </source>
</evidence>
<dbReference type="OMA" id="QMEINIG"/>
<reference evidence="2" key="1">
    <citation type="submission" date="2021-01" db="EMBL/GenBank/DDBJ databases">
        <authorList>
            <consortium name="Genoscope - CEA"/>
            <person name="William W."/>
        </authorList>
    </citation>
    <scope>NUCLEOTIDE SEQUENCE</scope>
</reference>
<gene>
    <name evidence="2" type="ORF">POCTA_138.1.T1410024</name>
</gene>
<dbReference type="PANTHER" id="PTHR11319">
    <property type="entry name" value="G PROTEIN-COUPLED RECEPTOR-RELATED"/>
    <property type="match status" value="1"/>
</dbReference>
<keyword evidence="1" id="KW-0812">Transmembrane</keyword>
<proteinExistence type="predicted"/>
<dbReference type="PANTHER" id="PTHR11319:SF35">
    <property type="entry name" value="OUTER MEMBRANE PROTEIN PMPC-RELATED"/>
    <property type="match status" value="1"/>
</dbReference>
<protein>
    <recommendedName>
        <fullName evidence="4">Transmembrane protein</fullName>
    </recommendedName>
</protein>
<evidence type="ECO:0000256" key="1">
    <source>
        <dbReference type="SAM" id="Phobius"/>
    </source>
</evidence>